<proteinExistence type="predicted"/>
<dbReference type="PANTHER" id="PTHR34599:SF1">
    <property type="entry name" value="PHOSPHATIDIC ACID PHOSPHATASE TYPE 2_HALOPEROXIDASE DOMAIN-CONTAINING PROTEIN"/>
    <property type="match status" value="1"/>
</dbReference>
<accession>A0ABU1VPM0</accession>
<feature type="signal peptide" evidence="1">
    <location>
        <begin position="1"/>
        <end position="35"/>
    </location>
</feature>
<dbReference type="PANTHER" id="PTHR34599">
    <property type="entry name" value="PEROXIDASE-RELATED"/>
    <property type="match status" value="1"/>
</dbReference>
<feature type="chain" id="PRO_5045646106" description="PA-phosphatase" evidence="1">
    <location>
        <begin position="36"/>
        <end position="435"/>
    </location>
</feature>
<evidence type="ECO:0000313" key="3">
    <source>
        <dbReference type="Proteomes" id="UP001267878"/>
    </source>
</evidence>
<keyword evidence="3" id="KW-1185">Reference proteome</keyword>
<sequence length="435" mass="45742">MKLSSVRARASSFPMPRRWLLAAAVAFALPGAAIADPVIDWNANANAVVGSAGGPPQQTRVFTMVQIAVHDALNAIDPRYESYTSIGGGNPNASADAAVARAASDVLLATLPASQAAAINTTYANYIAALPACPAAHATCISDGEAIGAAAAHAIVTMRNLDGSETPHVPYTLAPGVGVYQPTLPTPPAPQPFPQFGGWGEVTPFALASAAQFNPGRTDFLRVKGKAYAVDYNEVKTVGSAAVRGAAPDSEESQIARFWPGGGANLNGVLRVIVAGQDLDSWENARLFALMNIAVNDTLIATFRTKYKYNFWRPVTAIHWADDGNPDTESDSDWASYITTPPYPDYTCGLPSTIGAGTEVIRDVFGTDDVAFTFTAAGLPPAVTRSYTSLSQAADEAASARVYGGIHFRTGCVNAVTLGEHIGKYVFNTRLRPLH</sequence>
<reference evidence="2 3" key="1">
    <citation type="submission" date="2023-07" db="EMBL/GenBank/DDBJ databases">
        <title>Sorghum-associated microbial communities from plants grown in Nebraska, USA.</title>
        <authorList>
            <person name="Schachtman D."/>
        </authorList>
    </citation>
    <scope>NUCLEOTIDE SEQUENCE [LARGE SCALE GENOMIC DNA]</scope>
    <source>
        <strain evidence="2 3">BE187</strain>
    </source>
</reference>
<dbReference type="InterPro" id="IPR052559">
    <property type="entry name" value="V-haloperoxidase"/>
</dbReference>
<dbReference type="RefSeq" id="WP_310053632.1">
    <property type="nucleotide sequence ID" value="NZ_JAVDVW010000001.1"/>
</dbReference>
<evidence type="ECO:0008006" key="4">
    <source>
        <dbReference type="Google" id="ProtNLM"/>
    </source>
</evidence>
<dbReference type="InterPro" id="IPR036938">
    <property type="entry name" value="PAP2/HPO_sf"/>
</dbReference>
<gene>
    <name evidence="2" type="ORF">J2X04_001778</name>
</gene>
<comment type="caution">
    <text evidence="2">The sequence shown here is derived from an EMBL/GenBank/DDBJ whole genome shotgun (WGS) entry which is preliminary data.</text>
</comment>
<dbReference type="SUPFAM" id="SSF48317">
    <property type="entry name" value="Acid phosphatase/Vanadium-dependent haloperoxidase"/>
    <property type="match status" value="1"/>
</dbReference>
<dbReference type="EMBL" id="JAVDVW010000001">
    <property type="protein sequence ID" value="MDR7099431.1"/>
    <property type="molecule type" value="Genomic_DNA"/>
</dbReference>
<dbReference type="Proteomes" id="UP001267878">
    <property type="component" value="Unassembled WGS sequence"/>
</dbReference>
<name>A0ABU1VPM0_9GAMM</name>
<evidence type="ECO:0000313" key="2">
    <source>
        <dbReference type="EMBL" id="MDR7099431.1"/>
    </source>
</evidence>
<dbReference type="Gene3D" id="1.10.606.20">
    <property type="match status" value="1"/>
</dbReference>
<organism evidence="2 3">
    <name type="scientific">Agrilutibacter niabensis</name>
    <dbReference type="NCBI Taxonomy" id="380628"/>
    <lineage>
        <taxon>Bacteria</taxon>
        <taxon>Pseudomonadati</taxon>
        <taxon>Pseudomonadota</taxon>
        <taxon>Gammaproteobacteria</taxon>
        <taxon>Lysobacterales</taxon>
        <taxon>Lysobacteraceae</taxon>
        <taxon>Agrilutibacter</taxon>
    </lineage>
</organism>
<evidence type="ECO:0000256" key="1">
    <source>
        <dbReference type="SAM" id="SignalP"/>
    </source>
</evidence>
<dbReference type="CDD" id="cd03398">
    <property type="entry name" value="PAP2_haloperoxidase"/>
    <property type="match status" value="1"/>
</dbReference>
<protein>
    <recommendedName>
        <fullName evidence="4">PA-phosphatase</fullName>
    </recommendedName>
</protein>
<keyword evidence="1" id="KW-0732">Signal</keyword>